<name>A0ABY6Q3G1_9ACTN</name>
<dbReference type="Gene3D" id="3.90.470.20">
    <property type="entry name" value="4'-phosphopantetheinyl transferase domain"/>
    <property type="match status" value="1"/>
</dbReference>
<dbReference type="Proteomes" id="UP001164963">
    <property type="component" value="Chromosome"/>
</dbReference>
<proteinExistence type="inferred from homology"/>
<reference evidence="4" key="1">
    <citation type="journal article" date="2022" name="Front. Microbiol.">
        <title>Mirubactin C rescues the lethal effect of cell wall biosynthesis mutations in Bacillus subtilis.</title>
        <authorList>
            <person name="Kepplinger B."/>
            <person name="Wen X."/>
            <person name="Tyler A.R."/>
            <person name="Kim B.Y."/>
            <person name="Brown J."/>
            <person name="Banks P."/>
            <person name="Dashti Y."/>
            <person name="Mackenzie E.S."/>
            <person name="Wills C."/>
            <person name="Kawai Y."/>
            <person name="Waldron K.J."/>
            <person name="Allenby N.E.E."/>
            <person name="Wu L.J."/>
            <person name="Hall M.J."/>
            <person name="Errington J."/>
        </authorList>
    </citation>
    <scope>NUCLEOTIDE SEQUENCE</scope>
    <source>
        <strain evidence="4">MDA8-470</strain>
    </source>
</reference>
<evidence type="ECO:0000313" key="4">
    <source>
        <dbReference type="EMBL" id="UZK58705.1"/>
    </source>
</evidence>
<evidence type="ECO:0000313" key="5">
    <source>
        <dbReference type="Proteomes" id="UP001164963"/>
    </source>
</evidence>
<dbReference type="Pfam" id="PF01648">
    <property type="entry name" value="ACPS"/>
    <property type="match status" value="1"/>
</dbReference>
<gene>
    <name evidence="4" type="ORF">NEH16_31530</name>
</gene>
<sequence>MTIGDPLAVTVAGTNWAAVRTELAAHGTALVHGRLDDWRPADPGGASLRATLGRDWARYRDITHEEIRDQFAASRLLLKHAAAAALHAEPQDLELMYGPTGRPYLRGCDQIDISLSHTDDLLLVGLTTRGLVGVDAERSDRRIYSRGLDRHICTPHERLLVSELPEEERNPSLLRLWTLKEAYSKAIGQGMRFRFTEFGFGPDGRPTQVHRPDGTPGAGDEWSFRTCLLVSDGLEFCVSAAVYDAGLGRTADAQITTMLDTDAVAALTEALEGEWSHDYWSQFLDH</sequence>
<evidence type="ECO:0000256" key="2">
    <source>
        <dbReference type="ARBA" id="ARBA00022679"/>
    </source>
</evidence>
<dbReference type="InterPro" id="IPR050559">
    <property type="entry name" value="P-Pant_transferase_sf"/>
</dbReference>
<dbReference type="RefSeq" id="WP_265547457.1">
    <property type="nucleotide sequence ID" value="NZ_CP098740.1"/>
</dbReference>
<dbReference type="GO" id="GO:0016740">
    <property type="term" value="F:transferase activity"/>
    <property type="evidence" value="ECO:0007669"/>
    <property type="project" value="UniProtKB-KW"/>
</dbReference>
<organism evidence="4 5">
    <name type="scientific">Streptomyces drozdowiczii</name>
    <dbReference type="NCBI Taxonomy" id="202862"/>
    <lineage>
        <taxon>Bacteria</taxon>
        <taxon>Bacillati</taxon>
        <taxon>Actinomycetota</taxon>
        <taxon>Actinomycetes</taxon>
        <taxon>Kitasatosporales</taxon>
        <taxon>Streptomycetaceae</taxon>
        <taxon>Streptomyces</taxon>
    </lineage>
</organism>
<dbReference type="SUPFAM" id="SSF56214">
    <property type="entry name" value="4'-phosphopantetheinyl transferase"/>
    <property type="match status" value="2"/>
</dbReference>
<dbReference type="PANTHER" id="PTHR12215:SF10">
    <property type="entry name" value="L-AMINOADIPATE-SEMIALDEHYDE DEHYDROGENASE-PHOSPHOPANTETHEINYL TRANSFERASE"/>
    <property type="match status" value="1"/>
</dbReference>
<evidence type="ECO:0000256" key="1">
    <source>
        <dbReference type="ARBA" id="ARBA00010990"/>
    </source>
</evidence>
<dbReference type="EMBL" id="CP098740">
    <property type="protein sequence ID" value="UZK58705.1"/>
    <property type="molecule type" value="Genomic_DNA"/>
</dbReference>
<dbReference type="InterPro" id="IPR008278">
    <property type="entry name" value="4-PPantetheinyl_Trfase_dom"/>
</dbReference>
<keyword evidence="2 4" id="KW-0808">Transferase</keyword>
<evidence type="ECO:0000259" key="3">
    <source>
        <dbReference type="Pfam" id="PF01648"/>
    </source>
</evidence>
<dbReference type="InterPro" id="IPR037143">
    <property type="entry name" value="4-PPantetheinyl_Trfase_dom_sf"/>
</dbReference>
<accession>A0ABY6Q3G1</accession>
<keyword evidence="5" id="KW-1185">Reference proteome</keyword>
<protein>
    <submittedName>
        <fullName evidence="4">4'-phosphopantetheinyl transferase superfamily protein</fullName>
    </submittedName>
</protein>
<comment type="similarity">
    <text evidence="1">Belongs to the P-Pant transferase superfamily. Gsp/Sfp/HetI/AcpT family.</text>
</comment>
<feature type="domain" description="4'-phosphopantetheinyl transferase" evidence="3">
    <location>
        <begin position="132"/>
        <end position="209"/>
    </location>
</feature>
<dbReference type="PANTHER" id="PTHR12215">
    <property type="entry name" value="PHOSPHOPANTETHEINE TRANSFERASE"/>
    <property type="match status" value="1"/>
</dbReference>